<dbReference type="Proteomes" id="UP000054845">
    <property type="component" value="Unassembled WGS sequence"/>
</dbReference>
<organism evidence="2 3">
    <name type="scientific">Ceraceosorus bombacis</name>
    <dbReference type="NCBI Taxonomy" id="401625"/>
    <lineage>
        <taxon>Eukaryota</taxon>
        <taxon>Fungi</taxon>
        <taxon>Dikarya</taxon>
        <taxon>Basidiomycota</taxon>
        <taxon>Ustilaginomycotina</taxon>
        <taxon>Exobasidiomycetes</taxon>
        <taxon>Ceraceosorales</taxon>
        <taxon>Ceraceosoraceae</taxon>
        <taxon>Ceraceosorus</taxon>
    </lineage>
</organism>
<reference evidence="2 3" key="1">
    <citation type="submission" date="2014-09" db="EMBL/GenBank/DDBJ databases">
        <authorList>
            <person name="Magalhaes I.L.F."/>
            <person name="Oliveira U."/>
            <person name="Santos F.R."/>
            <person name="Vidigal T.H.D.A."/>
            <person name="Brescovit A.D."/>
            <person name="Santos A.J."/>
        </authorList>
    </citation>
    <scope>NUCLEOTIDE SEQUENCE [LARGE SCALE GENOMIC DNA]</scope>
</reference>
<keyword evidence="3" id="KW-1185">Reference proteome</keyword>
<feature type="region of interest" description="Disordered" evidence="1">
    <location>
        <begin position="41"/>
        <end position="130"/>
    </location>
</feature>
<feature type="compositionally biased region" description="Basic and acidic residues" evidence="1">
    <location>
        <begin position="49"/>
        <end position="65"/>
    </location>
</feature>
<proteinExistence type="predicted"/>
<feature type="compositionally biased region" description="Basic residues" evidence="1">
    <location>
        <begin position="121"/>
        <end position="130"/>
    </location>
</feature>
<protein>
    <submittedName>
        <fullName evidence="2">Uncharacterized protein</fullName>
    </submittedName>
</protein>
<feature type="compositionally biased region" description="Acidic residues" evidence="1">
    <location>
        <begin position="75"/>
        <end position="88"/>
    </location>
</feature>
<dbReference type="AlphaFoldDB" id="A0A0P1BNH2"/>
<name>A0A0P1BNH2_9BASI</name>
<evidence type="ECO:0000256" key="1">
    <source>
        <dbReference type="SAM" id="MobiDB-lite"/>
    </source>
</evidence>
<accession>A0A0P1BNH2</accession>
<dbReference type="EMBL" id="CCYA01000270">
    <property type="protein sequence ID" value="CEH18427.1"/>
    <property type="molecule type" value="Genomic_DNA"/>
</dbReference>
<evidence type="ECO:0000313" key="2">
    <source>
        <dbReference type="EMBL" id="CEH18427.1"/>
    </source>
</evidence>
<evidence type="ECO:0000313" key="3">
    <source>
        <dbReference type="Proteomes" id="UP000054845"/>
    </source>
</evidence>
<sequence length="130" mass="14611">MVVRGASHKYITAGSKSAELLHNLLEQDDHTHDYPNKAVTQMLGVPRNTAKDELRLSELKNKKGESGQSAMEASEQADDDDEEQEEMQSDQTVTSKDRKRKREDKQGSSKSVQNIWGRPVSKSKAKSRRA</sequence>